<dbReference type="GeneID" id="6754828"/>
<dbReference type="FunFam" id="3.60.21.60:FF:000004">
    <property type="entry name" value="DNA polymerase alpha subunit B"/>
    <property type="match status" value="1"/>
</dbReference>
<comment type="similarity">
    <text evidence="2 6">Belongs to the DNA polymerase alpha subunit B family.</text>
</comment>
<feature type="domain" description="DNA polymerase alpha/delta/epsilon subunit B" evidence="7">
    <location>
        <begin position="341"/>
        <end position="547"/>
    </location>
</feature>
<evidence type="ECO:0000259" key="8">
    <source>
        <dbReference type="Pfam" id="PF08418"/>
    </source>
</evidence>
<dbReference type="AlphaFoldDB" id="B3RYU8"/>
<dbReference type="Proteomes" id="UP000009022">
    <property type="component" value="Unassembled WGS sequence"/>
</dbReference>
<accession>B3RYU8</accession>
<dbReference type="PIRSF" id="PIRSF018300">
    <property type="entry name" value="DNA_pol_alph_2"/>
    <property type="match status" value="1"/>
</dbReference>
<keyword evidence="4 6" id="KW-0235">DNA replication</keyword>
<protein>
    <recommendedName>
        <fullName evidence="3 6">DNA polymerase alpha subunit B</fullName>
    </recommendedName>
</protein>
<dbReference type="KEGG" id="tad:TRIADDRAFT_57222"/>
<dbReference type="GO" id="GO:0003677">
    <property type="term" value="F:DNA binding"/>
    <property type="evidence" value="ECO:0007669"/>
    <property type="project" value="InterPro"/>
</dbReference>
<reference evidence="10 11" key="1">
    <citation type="journal article" date="2008" name="Nature">
        <title>The Trichoplax genome and the nature of placozoans.</title>
        <authorList>
            <person name="Srivastava M."/>
            <person name="Begovic E."/>
            <person name="Chapman J."/>
            <person name="Putnam N.H."/>
            <person name="Hellsten U."/>
            <person name="Kawashima T."/>
            <person name="Kuo A."/>
            <person name="Mitros T."/>
            <person name="Salamov A."/>
            <person name="Carpenter M.L."/>
            <person name="Signorovitch A.Y."/>
            <person name="Moreno M.A."/>
            <person name="Kamm K."/>
            <person name="Grimwood J."/>
            <person name="Schmutz J."/>
            <person name="Shapiro H."/>
            <person name="Grigoriev I.V."/>
            <person name="Buss L.W."/>
            <person name="Schierwater B."/>
            <person name="Dellaporta S.L."/>
            <person name="Rokhsar D.S."/>
        </authorList>
    </citation>
    <scope>NUCLEOTIDE SEQUENCE [LARGE SCALE GENOMIC DNA]</scope>
    <source>
        <strain evidence="10 11">Grell-BS-1999</strain>
    </source>
</reference>
<evidence type="ECO:0000259" key="7">
    <source>
        <dbReference type="Pfam" id="PF04042"/>
    </source>
</evidence>
<dbReference type="OMA" id="PFLDIEH"/>
<dbReference type="Pfam" id="PF04042">
    <property type="entry name" value="DNA_pol_E_B"/>
    <property type="match status" value="1"/>
</dbReference>
<dbReference type="HOGENOM" id="CLU_014923_3_1_1"/>
<dbReference type="Gene3D" id="3.60.21.60">
    <property type="match status" value="2"/>
</dbReference>
<dbReference type="FunCoup" id="B3RYU8">
    <property type="interactions" value="1165"/>
</dbReference>
<evidence type="ECO:0000256" key="6">
    <source>
        <dbReference type="PIRNR" id="PIRNR018300"/>
    </source>
</evidence>
<dbReference type="PANTHER" id="PTHR23061:SF12">
    <property type="entry name" value="DNA POLYMERASE ALPHA SUBUNIT B"/>
    <property type="match status" value="1"/>
</dbReference>
<comment type="function">
    <text evidence="6">Accessory subunit of the DNA polymerase alpha complex (also known as the alpha DNA polymerase-primase complex) which plays an essential role in the initiation of DNA synthesis.</text>
</comment>
<dbReference type="InterPro" id="IPR043034">
    <property type="entry name" value="DNA_pol_alpha_B_N_sf"/>
</dbReference>
<dbReference type="GO" id="GO:0006270">
    <property type="term" value="P:DNA replication initiation"/>
    <property type="evidence" value="ECO:0000318"/>
    <property type="project" value="GO_Central"/>
</dbReference>
<evidence type="ECO:0000256" key="2">
    <source>
        <dbReference type="ARBA" id="ARBA00007299"/>
    </source>
</evidence>
<dbReference type="STRING" id="10228.B3RYU8"/>
<dbReference type="InterPro" id="IPR007185">
    <property type="entry name" value="DNA_pol_a/d/e_bsu"/>
</dbReference>
<comment type="subcellular location">
    <subcellularLocation>
        <location evidence="1 6">Nucleus</location>
    </subcellularLocation>
</comment>
<organism evidence="10 11">
    <name type="scientific">Trichoplax adhaerens</name>
    <name type="common">Trichoplax reptans</name>
    <dbReference type="NCBI Taxonomy" id="10228"/>
    <lineage>
        <taxon>Eukaryota</taxon>
        <taxon>Metazoa</taxon>
        <taxon>Placozoa</taxon>
        <taxon>Uniplacotomia</taxon>
        <taxon>Trichoplacea</taxon>
        <taxon>Trichoplacidae</taxon>
        <taxon>Trichoplax</taxon>
    </lineage>
</organism>
<evidence type="ECO:0000256" key="3">
    <source>
        <dbReference type="ARBA" id="ARBA00018596"/>
    </source>
</evidence>
<feature type="domain" description="DNA polymerase alpha subunit B N-terminal" evidence="8">
    <location>
        <begin position="18"/>
        <end position="82"/>
    </location>
</feature>
<feature type="domain" description="DNA polymerase alpha subunit B OB" evidence="9">
    <location>
        <begin position="210"/>
        <end position="315"/>
    </location>
</feature>
<keyword evidence="11" id="KW-1185">Reference proteome</keyword>
<evidence type="ECO:0000256" key="4">
    <source>
        <dbReference type="ARBA" id="ARBA00022705"/>
    </source>
</evidence>
<dbReference type="EMBL" id="DS985246">
    <property type="protein sequence ID" value="EDV23732.1"/>
    <property type="molecule type" value="Genomic_DNA"/>
</dbReference>
<dbReference type="Pfam" id="PF22062">
    <property type="entry name" value="OB_DPOA2"/>
    <property type="match status" value="1"/>
</dbReference>
<dbReference type="InterPro" id="IPR054300">
    <property type="entry name" value="OB_DPOA2"/>
</dbReference>
<dbReference type="CTD" id="6754828"/>
<dbReference type="RefSeq" id="XP_002113258.1">
    <property type="nucleotide sequence ID" value="XM_002113222.1"/>
</dbReference>
<dbReference type="OrthoDB" id="336885at2759"/>
<evidence type="ECO:0000313" key="11">
    <source>
        <dbReference type="Proteomes" id="UP000009022"/>
    </source>
</evidence>
<gene>
    <name evidence="10" type="ORF">TRIADDRAFT_57222</name>
</gene>
<dbReference type="Pfam" id="PF08418">
    <property type="entry name" value="Pol_alpha_B_N"/>
    <property type="match status" value="1"/>
</dbReference>
<dbReference type="InParanoid" id="B3RYU8"/>
<dbReference type="PANTHER" id="PTHR23061">
    <property type="entry name" value="DNA POLYMERASE 2 ALPHA 70 KDA SUBUNIT"/>
    <property type="match status" value="1"/>
</dbReference>
<dbReference type="PhylomeDB" id="B3RYU8"/>
<keyword evidence="5 6" id="KW-0539">Nucleus</keyword>
<name>B3RYU8_TRIAD</name>
<evidence type="ECO:0000256" key="1">
    <source>
        <dbReference type="ARBA" id="ARBA00004123"/>
    </source>
</evidence>
<dbReference type="eggNOG" id="KOG1625">
    <property type="taxonomic scope" value="Eukaryota"/>
</dbReference>
<evidence type="ECO:0000259" key="9">
    <source>
        <dbReference type="Pfam" id="PF22062"/>
    </source>
</evidence>
<proteinExistence type="inferred from homology"/>
<dbReference type="InterPro" id="IPR016722">
    <property type="entry name" value="DNA_pol_alpha_bsu"/>
</dbReference>
<dbReference type="GO" id="GO:0005658">
    <property type="term" value="C:alpha DNA polymerase:primase complex"/>
    <property type="evidence" value="ECO:0000318"/>
    <property type="project" value="GO_Central"/>
</dbReference>
<evidence type="ECO:0000256" key="5">
    <source>
        <dbReference type="ARBA" id="ARBA00023242"/>
    </source>
</evidence>
<dbReference type="FunFam" id="3.60.21.60:FF:000003">
    <property type="entry name" value="DNA polymerase alpha subunit B"/>
    <property type="match status" value="1"/>
</dbReference>
<evidence type="ECO:0000313" key="10">
    <source>
        <dbReference type="EMBL" id="EDV23732.1"/>
    </source>
</evidence>
<sequence>MVPPADQTMAKETVLATKLVAEFESFGVIIDDLGIIDNLRAMCKLYSLDESTMVDEWMAFACSSGNDIEITHSALESFEKELSAYRLSILASRLDREEHSLIDAYCTPEMKASKRLLKTPESDSRKLIKTPYKRTPASQIFSPNSYSPNMYSSRGNAGEILATLNMCGINDETINWKGHGIKTNVTAADPDQCLDEGYRYMFQKISERIEALRHQVSLVAEPLQEQHGIQELGYVDVPSQDGTTVIGRIGCDSNGRLNAASLVIAGYNPNRVCRSATPLNVKELSHFSFFPGQVVVLDGKNPSGNAFIASKLYQGIALPFNKIPLEKAKSYYPSDDSPMNILVACGPFTTADNLLYEPLSDLLKVILNQQPDIAILCGPFVDAKQELIKQGEINISYEDLFIKRLSEIIENVGRISTSVVFVPSTRDVHHDFIYPQPPFTLPSSLKTAPEIHFVSDPCTLIVNDVTIGLTSTDILFHMGAEETASPPGMSDRIGRLLKHLIHQRNYYPLYPPSEEVNFDRENFVNFGFMPVTPDILIVPSDLRYFVKDVEKCCCVNPGRLAKGQVGGSYARIAVLPPKVANQPVIDRIVSQVVRI</sequence>
<dbReference type="InterPro" id="IPR013627">
    <property type="entry name" value="Pol_alpha_B_N"/>
</dbReference>
<dbReference type="Gene3D" id="1.10.8.530">
    <property type="entry name" value="DNA polymerase alpha-primase, subunit B, N-terminal domain"/>
    <property type="match status" value="1"/>
</dbReference>